<dbReference type="PANTHER" id="PTHR38886">
    <property type="entry name" value="SESA DOMAIN-CONTAINING PROTEIN"/>
    <property type="match status" value="1"/>
</dbReference>
<comment type="caution">
    <text evidence="3">The sequence shown here is derived from an EMBL/GenBank/DDBJ whole genome shotgun (WGS) entry which is preliminary data.</text>
</comment>
<dbReference type="Proteomes" id="UP001172673">
    <property type="component" value="Unassembled WGS sequence"/>
</dbReference>
<keyword evidence="4" id="KW-1185">Reference proteome</keyword>
<dbReference type="PROSITE" id="PS50053">
    <property type="entry name" value="UBIQUITIN_2"/>
    <property type="match status" value="1"/>
</dbReference>
<dbReference type="SUPFAM" id="SSF54236">
    <property type="entry name" value="Ubiquitin-like"/>
    <property type="match status" value="1"/>
</dbReference>
<feature type="compositionally biased region" description="Polar residues" evidence="1">
    <location>
        <begin position="670"/>
        <end position="684"/>
    </location>
</feature>
<dbReference type="Gene3D" id="3.10.20.90">
    <property type="entry name" value="Phosphatidylinositol 3-kinase Catalytic Subunit, Chain A, domain 1"/>
    <property type="match status" value="1"/>
</dbReference>
<feature type="compositionally biased region" description="Basic and acidic residues" evidence="1">
    <location>
        <begin position="685"/>
        <end position="696"/>
    </location>
</feature>
<name>A0AA38XFK7_9EURO</name>
<organism evidence="3 4">
    <name type="scientific">Cladophialophora chaetospira</name>
    <dbReference type="NCBI Taxonomy" id="386627"/>
    <lineage>
        <taxon>Eukaryota</taxon>
        <taxon>Fungi</taxon>
        <taxon>Dikarya</taxon>
        <taxon>Ascomycota</taxon>
        <taxon>Pezizomycotina</taxon>
        <taxon>Eurotiomycetes</taxon>
        <taxon>Chaetothyriomycetidae</taxon>
        <taxon>Chaetothyriales</taxon>
        <taxon>Herpotrichiellaceae</taxon>
        <taxon>Cladophialophora</taxon>
    </lineage>
</organism>
<protein>
    <recommendedName>
        <fullName evidence="2">Ubiquitin-like domain-containing protein</fullName>
    </recommendedName>
</protein>
<evidence type="ECO:0000313" key="4">
    <source>
        <dbReference type="Proteomes" id="UP001172673"/>
    </source>
</evidence>
<dbReference type="SMART" id="SM00213">
    <property type="entry name" value="UBQ"/>
    <property type="match status" value="1"/>
</dbReference>
<dbReference type="InterPro" id="IPR054464">
    <property type="entry name" value="ULD_fung"/>
</dbReference>
<reference evidence="3" key="1">
    <citation type="submission" date="2022-10" db="EMBL/GenBank/DDBJ databases">
        <title>Culturing micro-colonial fungi from biological soil crusts in the Mojave desert and describing Neophaeococcomyces mojavensis, and introducing the new genera and species Taxawa tesnikishii.</title>
        <authorList>
            <person name="Kurbessoian T."/>
            <person name="Stajich J.E."/>
        </authorList>
    </citation>
    <scope>NUCLEOTIDE SEQUENCE</scope>
    <source>
        <strain evidence="3">TK_41</strain>
    </source>
</reference>
<feature type="region of interest" description="Disordered" evidence="1">
    <location>
        <begin position="670"/>
        <end position="743"/>
    </location>
</feature>
<dbReference type="CDD" id="cd17039">
    <property type="entry name" value="Ubl_ubiquitin_like"/>
    <property type="match status" value="1"/>
</dbReference>
<feature type="compositionally biased region" description="Polar residues" evidence="1">
    <location>
        <begin position="717"/>
        <end position="743"/>
    </location>
</feature>
<evidence type="ECO:0000313" key="3">
    <source>
        <dbReference type="EMBL" id="KAJ9612565.1"/>
    </source>
</evidence>
<dbReference type="AlphaFoldDB" id="A0AA38XFK7"/>
<evidence type="ECO:0000256" key="1">
    <source>
        <dbReference type="SAM" id="MobiDB-lite"/>
    </source>
</evidence>
<dbReference type="Pfam" id="PF00240">
    <property type="entry name" value="ubiquitin"/>
    <property type="match status" value="1"/>
</dbReference>
<dbReference type="InterPro" id="IPR029071">
    <property type="entry name" value="Ubiquitin-like_domsf"/>
</dbReference>
<sequence>MFAPVGGLGDVLALSKLIYQIGLELKSIPESAPEYQDLVNELEALDRALKDIYQIRPGVHELKRLDGIRALASTCQIPLQEFLGKIQKFNKSLGPWNCHKTRLNGFGRGLQWSLIWKEEVRKLRSKLTPKLNAILILLTSQIVESLAKAESDRASIGNDISTKLSLQQFLLERLETKCATVQSDATTAHAKLTNAVHSQSRAITELHVKTENQKAVIESRLVEQGVVLEDIQHQTIATGDQVNIISMQVVSVQQDLAQIKADTGSVLDFMARMWKFTVDGFSRLHEIAELITDLLRLTVAMTKETMETMLRLLREIKDIRQQLICIERYMPMQVHYPMIYFRDAFNDVNPLPYHVFRQWEGAKRMVAAIFVNRQGLRRVETGQWFVTHVKKGVRVNPRFWDKAIQPGDELSMTMIFDDVQAKEGCCPYPSCGADISAAEVVRGGRFCPQCSRFSQLSQDRIHNTDGASVNEAEATHDGSSLLATVQVRKSLPVEIISDPGPLPPDAPEAPQPTKIGHDDIDEYHFVQVVQMSSALEVSPQDILGQEREQNHDFAFTSQPQEGSSEYITIFVHELGQKSLCFRLLKKTTIHDIRTIVSERKDIPGDRQRLSFGGKALEDDMTLSSVGIEDGNTLRLVQRVQSPSDATVGIKDDVNHKADVGSEDIWDFTSLTSNADESSSQSTRNTDTRRTSERKTPIPDYYSVPSPLNTKYAPYQRDQPSYYSSRYQAPLSRPTSRASYRTSQQRYNYEPTYMYGGATPAYIYRDTASTPAKDSAANSYFYYGQEEPVERRTRPRRPSASITSRPTTRKRSTAPAPTRKATEEDARRHKIPAGYSLKNWDPTEEPIMLLGSVFDANSLGKWIYDWTVYHHGSATPMADMAGELWLLLIKLAGNTKRSEETMPKIQRAENRETVEDYLESSERLWNRLKKLLKECEHYMLKTRSKKEQVIGMKAGTEFVDSIFGRDRFLERTEKLMNGMRLWNMRFEVNCADILRTPSMT</sequence>
<dbReference type="EMBL" id="JAPDRK010000005">
    <property type="protein sequence ID" value="KAJ9612565.1"/>
    <property type="molecule type" value="Genomic_DNA"/>
</dbReference>
<feature type="region of interest" description="Disordered" evidence="1">
    <location>
        <begin position="785"/>
        <end position="827"/>
    </location>
</feature>
<dbReference type="InterPro" id="IPR000626">
    <property type="entry name" value="Ubiquitin-like_dom"/>
</dbReference>
<feature type="domain" description="Ubiquitin-like" evidence="2">
    <location>
        <begin position="567"/>
        <end position="642"/>
    </location>
</feature>
<gene>
    <name evidence="3" type="ORF">H2200_004162</name>
</gene>
<dbReference type="PANTHER" id="PTHR38886:SF1">
    <property type="entry name" value="NACHT-NTPASE AND P-LOOP NTPASES N-TERMINAL DOMAIN-CONTAINING PROTEIN"/>
    <property type="match status" value="1"/>
</dbReference>
<accession>A0AA38XFK7</accession>
<evidence type="ECO:0000259" key="2">
    <source>
        <dbReference type="PROSITE" id="PS50053"/>
    </source>
</evidence>
<dbReference type="Pfam" id="PF22893">
    <property type="entry name" value="ULD_2"/>
    <property type="match status" value="1"/>
</dbReference>
<proteinExistence type="predicted"/>
<dbReference type="InterPro" id="IPR019956">
    <property type="entry name" value="Ubiquitin_dom"/>
</dbReference>
<dbReference type="PRINTS" id="PR00348">
    <property type="entry name" value="UBIQUITIN"/>
</dbReference>